<dbReference type="Proteomes" id="UP001589795">
    <property type="component" value="Unassembled WGS sequence"/>
</dbReference>
<feature type="region of interest" description="Disordered" evidence="1">
    <location>
        <begin position="549"/>
        <end position="568"/>
    </location>
</feature>
<dbReference type="Pfam" id="PF11329">
    <property type="entry name" value="DUF3131"/>
    <property type="match status" value="1"/>
</dbReference>
<name>A0ABV6CHU8_9RHOB</name>
<dbReference type="InterPro" id="IPR021478">
    <property type="entry name" value="DUF3131"/>
</dbReference>
<keyword evidence="5" id="KW-1185">Reference proteome</keyword>
<feature type="signal peptide" evidence="2">
    <location>
        <begin position="1"/>
        <end position="23"/>
    </location>
</feature>
<evidence type="ECO:0000256" key="1">
    <source>
        <dbReference type="SAM" id="MobiDB-lite"/>
    </source>
</evidence>
<accession>A0ABV6CHU8</accession>
<proteinExistence type="predicted"/>
<feature type="domain" description="DUF3131" evidence="3">
    <location>
        <begin position="91"/>
        <end position="470"/>
    </location>
</feature>
<feature type="chain" id="PRO_5046515791" evidence="2">
    <location>
        <begin position="24"/>
        <end position="568"/>
    </location>
</feature>
<feature type="region of interest" description="Disordered" evidence="1">
    <location>
        <begin position="42"/>
        <end position="85"/>
    </location>
</feature>
<organism evidence="4 5">
    <name type="scientific">Paracoccus rhizosphaerae</name>
    <dbReference type="NCBI Taxonomy" id="1133347"/>
    <lineage>
        <taxon>Bacteria</taxon>
        <taxon>Pseudomonadati</taxon>
        <taxon>Pseudomonadota</taxon>
        <taxon>Alphaproteobacteria</taxon>
        <taxon>Rhodobacterales</taxon>
        <taxon>Paracoccaceae</taxon>
        <taxon>Paracoccus</taxon>
    </lineage>
</organism>
<dbReference type="Gene3D" id="1.50.10.140">
    <property type="match status" value="1"/>
</dbReference>
<keyword evidence="2" id="KW-0732">Signal</keyword>
<dbReference type="RefSeq" id="WP_265508230.1">
    <property type="nucleotide sequence ID" value="NZ_JAOTBE010000063.1"/>
</dbReference>
<feature type="compositionally biased region" description="Low complexity" evidence="1">
    <location>
        <begin position="59"/>
        <end position="77"/>
    </location>
</feature>
<comment type="caution">
    <text evidence="4">The sequence shown here is derived from an EMBL/GenBank/DDBJ whole genome shotgun (WGS) entry which is preliminary data.</text>
</comment>
<reference evidence="4 5" key="1">
    <citation type="submission" date="2024-09" db="EMBL/GenBank/DDBJ databases">
        <authorList>
            <person name="Sun Q."/>
            <person name="Mori K."/>
        </authorList>
    </citation>
    <scope>NUCLEOTIDE SEQUENCE [LARGE SCALE GENOMIC DNA]</scope>
    <source>
        <strain evidence="4 5">CCM 7904</strain>
    </source>
</reference>
<dbReference type="EMBL" id="JBHLWQ010000041">
    <property type="protein sequence ID" value="MFC0199415.1"/>
    <property type="molecule type" value="Genomic_DNA"/>
</dbReference>
<evidence type="ECO:0000313" key="5">
    <source>
        <dbReference type="Proteomes" id="UP001589795"/>
    </source>
</evidence>
<evidence type="ECO:0000259" key="3">
    <source>
        <dbReference type="Pfam" id="PF11329"/>
    </source>
</evidence>
<evidence type="ECO:0000313" key="4">
    <source>
        <dbReference type="EMBL" id="MFC0199415.1"/>
    </source>
</evidence>
<evidence type="ECO:0000256" key="2">
    <source>
        <dbReference type="SAM" id="SignalP"/>
    </source>
</evidence>
<sequence>MTRSQFSSVIVAAAAVVLLMGQGAPTGQGEPSLFDQLFGADNAAPEAEGPTPEADDAPAAEVAENEPAPADDPAFAAHFGRHGPLTPREREMAETAWTYFENTYQEETGLVNAVGSYPSTTMWDTASYISGLVAAYELGIIDKRTFDLRVNQLIGTLRGLDLFQRELPNKVYNTQTGQKVNYANQPGEVGFSVLDIGRLLVWLKILKERYPYLAPGIDNTVLRWNFCNAITDDGRMRGSIVTGEGETRYVQEGRLGYEEYAAKGFALWDFDVSAALSPEPVTFTEIYDVRVPIDARDPRVFQNMNYVLTESYLLDGLELGWKLPGDRQAGRPGLATQGWRAEFANRIYLVQQRRFEQTGILTAKSEHQVEGQPFFVYDSIWANGFAWHTLDPSDVYQPDRAAIASKAAIGMWALWETPYTDLLLDAVGDLSADDGGFYEGLYENGNGYIPVQSANNNGIILAALLYKVQGPILHRLNNNTQLWDTAYQYQETRTNRCLPQPRPETVCCNCQALPVQPPVPVDEFLYCRPVPQADGTIAATECSLEEHDLPPPAPISARVSQCPVPGGP</sequence>
<protein>
    <submittedName>
        <fullName evidence="4">DUF3131 domain-containing protein</fullName>
    </submittedName>
</protein>
<gene>
    <name evidence="4" type="ORF">ACFFIZ_03565</name>
</gene>
<feature type="compositionally biased region" description="Low complexity" evidence="1">
    <location>
        <begin position="43"/>
        <end position="52"/>
    </location>
</feature>